<keyword evidence="1" id="KW-1133">Transmembrane helix</keyword>
<name>A0A2T2X7N4_9FIRM</name>
<keyword evidence="1" id="KW-0812">Transmembrane</keyword>
<gene>
    <name evidence="2" type="ORF">C7B46_17910</name>
</gene>
<dbReference type="EMBL" id="PXYW01000078">
    <property type="protein sequence ID" value="PSR30502.1"/>
    <property type="molecule type" value="Genomic_DNA"/>
</dbReference>
<evidence type="ECO:0000313" key="2">
    <source>
        <dbReference type="EMBL" id="PSR30502.1"/>
    </source>
</evidence>
<comment type="caution">
    <text evidence="2">The sequence shown here is derived from an EMBL/GenBank/DDBJ whole genome shotgun (WGS) entry which is preliminary data.</text>
</comment>
<dbReference type="AlphaFoldDB" id="A0A2T2X7N4"/>
<reference evidence="2 3" key="1">
    <citation type="journal article" date="2014" name="BMC Genomics">
        <title>Comparison of environmental and isolate Sulfobacillus genomes reveals diverse carbon, sulfur, nitrogen, and hydrogen metabolisms.</title>
        <authorList>
            <person name="Justice N.B."/>
            <person name="Norman A."/>
            <person name="Brown C.T."/>
            <person name="Singh A."/>
            <person name="Thomas B.C."/>
            <person name="Banfield J.F."/>
        </authorList>
    </citation>
    <scope>NUCLEOTIDE SEQUENCE [LARGE SCALE GENOMIC DNA]</scope>
    <source>
        <strain evidence="2">AMDSBA4</strain>
    </source>
</reference>
<dbReference type="Proteomes" id="UP000242972">
    <property type="component" value="Unassembled WGS sequence"/>
</dbReference>
<feature type="transmembrane region" description="Helical" evidence="1">
    <location>
        <begin position="29"/>
        <end position="51"/>
    </location>
</feature>
<proteinExistence type="predicted"/>
<evidence type="ECO:0000256" key="1">
    <source>
        <dbReference type="SAM" id="Phobius"/>
    </source>
</evidence>
<keyword evidence="1" id="KW-0472">Membrane</keyword>
<accession>A0A2T2X7N4</accession>
<organism evidence="2 3">
    <name type="scientific">Sulfobacillus benefaciens</name>
    <dbReference type="NCBI Taxonomy" id="453960"/>
    <lineage>
        <taxon>Bacteria</taxon>
        <taxon>Bacillati</taxon>
        <taxon>Bacillota</taxon>
        <taxon>Clostridia</taxon>
        <taxon>Eubacteriales</taxon>
        <taxon>Clostridiales Family XVII. Incertae Sedis</taxon>
        <taxon>Sulfobacillus</taxon>
    </lineage>
</organism>
<sequence length="60" mass="6354">MLRMIVGSVLGILGFGTLSIGFEQLNGVIMIVGVIAILLGTFIAMGVLAPLRQGKHNHHK</sequence>
<protein>
    <submittedName>
        <fullName evidence="2">Uncharacterized protein</fullName>
    </submittedName>
</protein>
<evidence type="ECO:0000313" key="3">
    <source>
        <dbReference type="Proteomes" id="UP000242972"/>
    </source>
</evidence>